<proteinExistence type="predicted"/>
<name>A0AAD6B373_9TELE</name>
<organism evidence="1 2">
    <name type="scientific">Pogonophryne albipinna</name>
    <dbReference type="NCBI Taxonomy" id="1090488"/>
    <lineage>
        <taxon>Eukaryota</taxon>
        <taxon>Metazoa</taxon>
        <taxon>Chordata</taxon>
        <taxon>Craniata</taxon>
        <taxon>Vertebrata</taxon>
        <taxon>Euteleostomi</taxon>
        <taxon>Actinopterygii</taxon>
        <taxon>Neopterygii</taxon>
        <taxon>Teleostei</taxon>
        <taxon>Neoteleostei</taxon>
        <taxon>Acanthomorphata</taxon>
        <taxon>Eupercaria</taxon>
        <taxon>Perciformes</taxon>
        <taxon>Notothenioidei</taxon>
        <taxon>Pogonophryne</taxon>
    </lineage>
</organism>
<accession>A0AAD6B373</accession>
<gene>
    <name evidence="1" type="ORF">JOQ06_017237</name>
</gene>
<sequence>MMSRKYSGGLPPETEGETVQLPEVTVGLQQQALTPDQKNVLSSPGQCNEVDSVMDDTENHLATMYQCHKNRSPQPSCEKYKQGISHRMCMTPSQLGPS</sequence>
<comment type="caution">
    <text evidence="1">The sequence shown here is derived from an EMBL/GenBank/DDBJ whole genome shotgun (WGS) entry which is preliminary data.</text>
</comment>
<reference evidence="1" key="1">
    <citation type="submission" date="2022-11" db="EMBL/GenBank/DDBJ databases">
        <title>Chromosome-level genome of Pogonophryne albipinna.</title>
        <authorList>
            <person name="Jo E."/>
        </authorList>
    </citation>
    <scope>NUCLEOTIDE SEQUENCE</scope>
    <source>
        <strain evidence="1">SGF0006</strain>
        <tissue evidence="1">Muscle</tissue>
    </source>
</reference>
<evidence type="ECO:0000313" key="1">
    <source>
        <dbReference type="EMBL" id="KAJ4935708.1"/>
    </source>
</evidence>
<dbReference type="AlphaFoldDB" id="A0AAD6B373"/>
<dbReference type="Proteomes" id="UP001219934">
    <property type="component" value="Unassembled WGS sequence"/>
</dbReference>
<evidence type="ECO:0000313" key="2">
    <source>
        <dbReference type="Proteomes" id="UP001219934"/>
    </source>
</evidence>
<protein>
    <submittedName>
        <fullName evidence="1">Uncharacterized protein</fullName>
    </submittedName>
</protein>
<keyword evidence="2" id="KW-1185">Reference proteome</keyword>
<dbReference type="EMBL" id="JAPTMU010000011">
    <property type="protein sequence ID" value="KAJ4935708.1"/>
    <property type="molecule type" value="Genomic_DNA"/>
</dbReference>